<evidence type="ECO:0000256" key="2">
    <source>
        <dbReference type="ARBA" id="ARBA00022692"/>
    </source>
</evidence>
<evidence type="ECO:0000256" key="5">
    <source>
        <dbReference type="SAM" id="Phobius"/>
    </source>
</evidence>
<dbReference type="EMBL" id="VJMJ01000153">
    <property type="protein sequence ID" value="KAF0730626.1"/>
    <property type="molecule type" value="Genomic_DNA"/>
</dbReference>
<keyword evidence="2 5" id="KW-0812">Transmembrane</keyword>
<comment type="subcellular location">
    <subcellularLocation>
        <location evidence="1">Membrane</location>
        <topology evidence="1">Multi-pass membrane protein</topology>
    </subcellularLocation>
</comment>
<feature type="transmembrane region" description="Helical" evidence="5">
    <location>
        <begin position="99"/>
        <end position="122"/>
    </location>
</feature>
<gene>
    <name evidence="8" type="ORF">Ae201684_012045</name>
</gene>
<feature type="chain" id="PRO_5026026982" description="Amino acid permease/ SLC12A domain-containing protein" evidence="6">
    <location>
        <begin position="21"/>
        <end position="323"/>
    </location>
</feature>
<feature type="transmembrane region" description="Helical" evidence="5">
    <location>
        <begin position="71"/>
        <end position="92"/>
    </location>
</feature>
<dbReference type="PANTHER" id="PTHR42770">
    <property type="entry name" value="AMINO ACID TRANSPORTER-RELATED"/>
    <property type="match status" value="1"/>
</dbReference>
<feature type="transmembrane region" description="Helical" evidence="5">
    <location>
        <begin position="265"/>
        <end position="288"/>
    </location>
</feature>
<keyword evidence="4 5" id="KW-0472">Membrane</keyword>
<dbReference type="PANTHER" id="PTHR42770:SF7">
    <property type="entry name" value="MEMBRANE PROTEIN"/>
    <property type="match status" value="1"/>
</dbReference>
<dbReference type="AlphaFoldDB" id="A0A6G0WT58"/>
<feature type="transmembrane region" description="Helical" evidence="5">
    <location>
        <begin position="198"/>
        <end position="219"/>
    </location>
</feature>
<dbReference type="GO" id="GO:0055085">
    <property type="term" value="P:transmembrane transport"/>
    <property type="evidence" value="ECO:0007669"/>
    <property type="project" value="InterPro"/>
</dbReference>
<proteinExistence type="predicted"/>
<evidence type="ECO:0000256" key="4">
    <source>
        <dbReference type="ARBA" id="ARBA00023136"/>
    </source>
</evidence>
<sequence length="323" mass="34403">MGLAYLCMVFSIAEVTSVVAFRGCAYGLARWFYCGFTVGCCELLEYTLFVTINTVGVANIMTECRPSLVPYAPWLCCINQVVSAVTFGSAAVDTGGIDSAFVGGFAEFFAVLPLATWMFSGIESLSTLGGNVTDPKRMIPKGQVTVMCTLLATAFCTYMTAICMPPGGINVASVSAIMNGAFSAALNVSEESATVLSFPAVLFSATVFALPASNILVAMAQSKLMPSNLTKSHRRFHSNANALLAIFLVSSALCPLFLYNEDVGLVLYGISMVFGLLAYVAQCAGFIYLRRNHKHMKRLFVSPVGIPGAVYAVVVFCLTLVSL</sequence>
<feature type="transmembrane region" description="Helical" evidence="5">
    <location>
        <begin position="142"/>
        <end position="161"/>
    </location>
</feature>
<dbReference type="InterPro" id="IPR050367">
    <property type="entry name" value="APC_superfamily"/>
</dbReference>
<evidence type="ECO:0000256" key="1">
    <source>
        <dbReference type="ARBA" id="ARBA00004141"/>
    </source>
</evidence>
<dbReference type="Pfam" id="PF00324">
    <property type="entry name" value="AA_permease"/>
    <property type="match status" value="1"/>
</dbReference>
<feature type="transmembrane region" description="Helical" evidence="5">
    <location>
        <begin position="240"/>
        <end position="259"/>
    </location>
</feature>
<keyword evidence="3 5" id="KW-1133">Transmembrane helix</keyword>
<protein>
    <recommendedName>
        <fullName evidence="7">Amino acid permease/ SLC12A domain-containing protein</fullName>
    </recommendedName>
</protein>
<organism evidence="8 9">
    <name type="scientific">Aphanomyces euteiches</name>
    <dbReference type="NCBI Taxonomy" id="100861"/>
    <lineage>
        <taxon>Eukaryota</taxon>
        <taxon>Sar</taxon>
        <taxon>Stramenopiles</taxon>
        <taxon>Oomycota</taxon>
        <taxon>Saprolegniomycetes</taxon>
        <taxon>Saprolegniales</taxon>
        <taxon>Verrucalvaceae</taxon>
        <taxon>Aphanomyces</taxon>
    </lineage>
</organism>
<name>A0A6G0WT58_9STRA</name>
<dbReference type="Gene3D" id="1.20.1740.10">
    <property type="entry name" value="Amino acid/polyamine transporter I"/>
    <property type="match status" value="1"/>
</dbReference>
<evidence type="ECO:0000313" key="9">
    <source>
        <dbReference type="Proteomes" id="UP000481153"/>
    </source>
</evidence>
<keyword evidence="9" id="KW-1185">Reference proteome</keyword>
<dbReference type="VEuPathDB" id="FungiDB:AeMF1_009658"/>
<accession>A0A6G0WT58</accession>
<dbReference type="Proteomes" id="UP000481153">
    <property type="component" value="Unassembled WGS sequence"/>
</dbReference>
<evidence type="ECO:0000313" key="8">
    <source>
        <dbReference type="EMBL" id="KAF0730626.1"/>
    </source>
</evidence>
<evidence type="ECO:0000259" key="7">
    <source>
        <dbReference type="Pfam" id="PF00324"/>
    </source>
</evidence>
<dbReference type="InterPro" id="IPR004841">
    <property type="entry name" value="AA-permease/SLC12A_dom"/>
</dbReference>
<comment type="caution">
    <text evidence="8">The sequence shown here is derived from an EMBL/GenBank/DDBJ whole genome shotgun (WGS) entry which is preliminary data.</text>
</comment>
<feature type="signal peptide" evidence="6">
    <location>
        <begin position="1"/>
        <end position="20"/>
    </location>
</feature>
<reference evidence="8 9" key="1">
    <citation type="submission" date="2019-07" db="EMBL/GenBank/DDBJ databases">
        <title>Genomics analysis of Aphanomyces spp. identifies a new class of oomycete effector associated with host adaptation.</title>
        <authorList>
            <person name="Gaulin E."/>
        </authorList>
    </citation>
    <scope>NUCLEOTIDE SEQUENCE [LARGE SCALE GENOMIC DNA]</scope>
    <source>
        <strain evidence="8 9">ATCC 201684</strain>
    </source>
</reference>
<feature type="domain" description="Amino acid permease/ SLC12A" evidence="7">
    <location>
        <begin position="93"/>
        <end position="321"/>
    </location>
</feature>
<feature type="transmembrane region" description="Helical" evidence="5">
    <location>
        <begin position="300"/>
        <end position="321"/>
    </location>
</feature>
<evidence type="ECO:0000256" key="3">
    <source>
        <dbReference type="ARBA" id="ARBA00022989"/>
    </source>
</evidence>
<dbReference type="GO" id="GO:0016020">
    <property type="term" value="C:membrane"/>
    <property type="evidence" value="ECO:0007669"/>
    <property type="project" value="UniProtKB-SubCell"/>
</dbReference>
<evidence type="ECO:0000256" key="6">
    <source>
        <dbReference type="SAM" id="SignalP"/>
    </source>
</evidence>
<keyword evidence="6" id="KW-0732">Signal</keyword>